<evidence type="ECO:0000313" key="3">
    <source>
        <dbReference type="Proteomes" id="UP000181884"/>
    </source>
</evidence>
<reference evidence="2 3" key="1">
    <citation type="submission" date="2014-12" db="EMBL/GenBank/DDBJ databases">
        <title>Draft genome sequences of 29 type strains of Enterococci.</title>
        <authorList>
            <person name="Zhong Z."/>
            <person name="Sun Z."/>
            <person name="Liu W."/>
            <person name="Zhang W."/>
            <person name="Zhang H."/>
        </authorList>
    </citation>
    <scope>NUCLEOTIDE SEQUENCE [LARGE SCALE GENOMIC DNA]</scope>
    <source>
        <strain evidence="2 3">DSM 17029</strain>
    </source>
</reference>
<accession>A0A1L8RBS4</accession>
<evidence type="ECO:0000313" key="2">
    <source>
        <dbReference type="EMBL" id="OJG17196.1"/>
    </source>
</evidence>
<keyword evidence="3" id="KW-1185">Reference proteome</keyword>
<dbReference type="Proteomes" id="UP000181884">
    <property type="component" value="Unassembled WGS sequence"/>
</dbReference>
<proteinExistence type="inferred from homology"/>
<comment type="similarity">
    <text evidence="1">Belongs to the UPF0236 family.</text>
</comment>
<dbReference type="EMBL" id="JXKH01000014">
    <property type="protein sequence ID" value="OJG17196.1"/>
    <property type="molecule type" value="Genomic_DNA"/>
</dbReference>
<name>A0A1L8RBS4_9ENTE</name>
<dbReference type="AlphaFoldDB" id="A0A1L8RBS4"/>
<comment type="caution">
    <text evidence="2">The sequence shown here is derived from an EMBL/GenBank/DDBJ whole genome shotgun (WGS) entry which is preliminary data.</text>
</comment>
<organism evidence="2 3">
    <name type="scientific">Enterococcus canis</name>
    <dbReference type="NCBI Taxonomy" id="214095"/>
    <lineage>
        <taxon>Bacteria</taxon>
        <taxon>Bacillati</taxon>
        <taxon>Bacillota</taxon>
        <taxon>Bacilli</taxon>
        <taxon>Lactobacillales</taxon>
        <taxon>Enterococcaceae</taxon>
        <taxon>Enterococcus</taxon>
    </lineage>
</organism>
<evidence type="ECO:0000256" key="1">
    <source>
        <dbReference type="ARBA" id="ARBA00006539"/>
    </source>
</evidence>
<dbReference type="InterPro" id="IPR009620">
    <property type="entry name" value="UPF0236"/>
</dbReference>
<protein>
    <submittedName>
        <fullName evidence="2">Uncharacterized protein</fullName>
    </submittedName>
</protein>
<sequence length="179" mass="21098">MELLVQIAELATKMPYREVVKTFQLLKGIYITKDTVLKAVNLASKYYKEKEEYRFYQEKQPIAKEKISLLYIEGDGIQIKTNQKGEHRADLVHFVIHQGCQEEYKGRNQLMDKHEILSANNHQAREAVMEYVYNHYKTDENTLIITNSDMGMGILRMFLKNWLLLFLSTYSFLESVSFE</sequence>
<gene>
    <name evidence="2" type="ORF">RU97_GL000654</name>
</gene>
<dbReference type="Pfam" id="PF06782">
    <property type="entry name" value="UPF0236"/>
    <property type="match status" value="1"/>
</dbReference>
<dbReference type="STRING" id="214095.RU97_GL000654"/>